<dbReference type="EMBL" id="AVCJ01000050">
    <property type="protein sequence ID" value="KFL35661.1"/>
    <property type="molecule type" value="Genomic_DNA"/>
</dbReference>
<name>A0A087MFK8_9GAMM</name>
<dbReference type="OrthoDB" id="9807403at2"/>
<comment type="subcellular location">
    <subcellularLocation>
        <location evidence="1 8">Cytoplasm</location>
    </subcellularLocation>
</comment>
<proteinExistence type="inferred from homology"/>
<keyword evidence="3 8" id="KW-0436">Ligase</keyword>
<comment type="catalytic activity">
    <reaction evidence="7 8">
        <text>cytidine(34) in tRNA(Ile2) + L-lysine + ATP = lysidine(34) in tRNA(Ile2) + AMP + diphosphate + H(+)</text>
        <dbReference type="Rhea" id="RHEA:43744"/>
        <dbReference type="Rhea" id="RHEA-COMP:10625"/>
        <dbReference type="Rhea" id="RHEA-COMP:10670"/>
        <dbReference type="ChEBI" id="CHEBI:15378"/>
        <dbReference type="ChEBI" id="CHEBI:30616"/>
        <dbReference type="ChEBI" id="CHEBI:32551"/>
        <dbReference type="ChEBI" id="CHEBI:33019"/>
        <dbReference type="ChEBI" id="CHEBI:82748"/>
        <dbReference type="ChEBI" id="CHEBI:83665"/>
        <dbReference type="ChEBI" id="CHEBI:456215"/>
        <dbReference type="EC" id="6.3.4.19"/>
    </reaction>
</comment>
<dbReference type="InterPro" id="IPR012796">
    <property type="entry name" value="Lysidine-tRNA-synth_C"/>
</dbReference>
<dbReference type="Pfam" id="PF11734">
    <property type="entry name" value="TilS_C"/>
    <property type="match status" value="1"/>
</dbReference>
<dbReference type="PATRIC" id="fig|1121014.3.peg.2493"/>
<dbReference type="PANTHER" id="PTHR43033">
    <property type="entry name" value="TRNA(ILE)-LYSIDINE SYNTHASE-RELATED"/>
    <property type="match status" value="1"/>
</dbReference>
<dbReference type="SUPFAM" id="SSF82829">
    <property type="entry name" value="MesJ substrate recognition domain-like"/>
    <property type="match status" value="1"/>
</dbReference>
<dbReference type="Pfam" id="PF09179">
    <property type="entry name" value="TilS"/>
    <property type="match status" value="1"/>
</dbReference>
<organism evidence="10 11">
    <name type="scientific">Arenimonas donghaensis DSM 18148 = HO3-R19</name>
    <dbReference type="NCBI Taxonomy" id="1121014"/>
    <lineage>
        <taxon>Bacteria</taxon>
        <taxon>Pseudomonadati</taxon>
        <taxon>Pseudomonadota</taxon>
        <taxon>Gammaproteobacteria</taxon>
        <taxon>Lysobacterales</taxon>
        <taxon>Lysobacteraceae</taxon>
        <taxon>Arenimonas</taxon>
    </lineage>
</organism>
<evidence type="ECO:0000259" key="9">
    <source>
        <dbReference type="SMART" id="SM00977"/>
    </source>
</evidence>
<evidence type="ECO:0000256" key="2">
    <source>
        <dbReference type="ARBA" id="ARBA00022490"/>
    </source>
</evidence>
<protein>
    <recommendedName>
        <fullName evidence="8">tRNA(Ile)-lysidine synthase</fullName>
        <ecNumber evidence="8">6.3.4.19</ecNumber>
    </recommendedName>
    <alternativeName>
        <fullName evidence="8">tRNA(Ile)-2-lysyl-cytidine synthase</fullName>
    </alternativeName>
    <alternativeName>
        <fullName evidence="8">tRNA(Ile)-lysidine synthetase</fullName>
    </alternativeName>
</protein>
<dbReference type="Proteomes" id="UP000029085">
    <property type="component" value="Unassembled WGS sequence"/>
</dbReference>
<dbReference type="NCBIfam" id="TIGR02432">
    <property type="entry name" value="lysidine_TilS_N"/>
    <property type="match status" value="1"/>
</dbReference>
<dbReference type="NCBIfam" id="TIGR02433">
    <property type="entry name" value="lysidine_TilS_C"/>
    <property type="match status" value="1"/>
</dbReference>
<dbReference type="GO" id="GO:0005524">
    <property type="term" value="F:ATP binding"/>
    <property type="evidence" value="ECO:0007669"/>
    <property type="project" value="UniProtKB-UniRule"/>
</dbReference>
<evidence type="ECO:0000313" key="10">
    <source>
        <dbReference type="EMBL" id="KFL35661.1"/>
    </source>
</evidence>
<evidence type="ECO:0000256" key="5">
    <source>
        <dbReference type="ARBA" id="ARBA00022741"/>
    </source>
</evidence>
<dbReference type="HAMAP" id="MF_01161">
    <property type="entry name" value="tRNA_Ile_lys_synt"/>
    <property type="match status" value="1"/>
</dbReference>
<dbReference type="RefSeq" id="WP_034225706.1">
    <property type="nucleotide sequence ID" value="NZ_AVCJ01000050.1"/>
</dbReference>
<dbReference type="GO" id="GO:0005737">
    <property type="term" value="C:cytoplasm"/>
    <property type="evidence" value="ECO:0007669"/>
    <property type="project" value="UniProtKB-SubCell"/>
</dbReference>
<sequence length="425" mass="46538">MVLALPPVPRDGPLLLAYSGGLDSTVLLHGLATAPHLRARGLRALHVDHGLHPRSGAWAEACAENCARLGIELHVRRVTVEERGDGLEAAAREARHAAFAEELAPGELLLTAHHRDDQAETVLLRLLRGAGDGLAAMRPFRRFGAGWLWRPLLDLPRAQLQAYAREHALHWLDDPSNASDRHDRNFLRHHVFPRLLERWPQAGTSLARSATLLATQADLLAGEDRRRLARVQGLDPATLSVPALLAEPAAWRARLLRAWVAGRGLPPLPADAPANIERDLLSAAPDAEARHAWAGAVIHRWRDLLHAGTDATPLPADWQACWDGSAPLALPTGDHIAVSPATTFEQPLQVHARRGGERLQLPGRDHHTTLKHVLQDLGVPPWERRRLPLLSHPDGRLLAAGDLAVSATLLDWLTRHGARLVWTVA</sequence>
<evidence type="ECO:0000313" key="11">
    <source>
        <dbReference type="Proteomes" id="UP000029085"/>
    </source>
</evidence>
<dbReference type="InterPro" id="IPR015262">
    <property type="entry name" value="tRNA_Ile_lys_synt_subst-bd"/>
</dbReference>
<evidence type="ECO:0000256" key="1">
    <source>
        <dbReference type="ARBA" id="ARBA00004496"/>
    </source>
</evidence>
<dbReference type="SUPFAM" id="SSF52402">
    <property type="entry name" value="Adenine nucleotide alpha hydrolases-like"/>
    <property type="match status" value="1"/>
</dbReference>
<dbReference type="CDD" id="cd01992">
    <property type="entry name" value="TilS_N"/>
    <property type="match status" value="1"/>
</dbReference>
<dbReference type="AlphaFoldDB" id="A0A087MFK8"/>
<keyword evidence="4 8" id="KW-0819">tRNA processing</keyword>
<evidence type="ECO:0000256" key="6">
    <source>
        <dbReference type="ARBA" id="ARBA00022840"/>
    </source>
</evidence>
<accession>A0A087MFK8</accession>
<comment type="similarity">
    <text evidence="8">Belongs to the tRNA(Ile)-lysidine synthase family.</text>
</comment>
<dbReference type="InterPro" id="IPR012094">
    <property type="entry name" value="tRNA_Ile_lys_synt"/>
</dbReference>
<dbReference type="PANTHER" id="PTHR43033:SF1">
    <property type="entry name" value="TRNA(ILE)-LYSIDINE SYNTHASE-RELATED"/>
    <property type="match status" value="1"/>
</dbReference>
<keyword evidence="6 8" id="KW-0067">ATP-binding</keyword>
<keyword evidence="11" id="KW-1185">Reference proteome</keyword>
<evidence type="ECO:0000256" key="4">
    <source>
        <dbReference type="ARBA" id="ARBA00022694"/>
    </source>
</evidence>
<evidence type="ECO:0000256" key="7">
    <source>
        <dbReference type="ARBA" id="ARBA00048539"/>
    </source>
</evidence>
<feature type="domain" description="Lysidine-tRNA(Ile) synthetase C-terminal" evidence="9">
    <location>
        <begin position="348"/>
        <end position="422"/>
    </location>
</feature>
<comment type="domain">
    <text evidence="8">The N-terminal region contains the highly conserved SGGXDS motif, predicted to be a P-loop motif involved in ATP binding.</text>
</comment>
<dbReference type="InterPro" id="IPR011063">
    <property type="entry name" value="TilS/TtcA_N"/>
</dbReference>
<dbReference type="GO" id="GO:0032267">
    <property type="term" value="F:tRNA(Ile)-lysidine synthase activity"/>
    <property type="evidence" value="ECO:0007669"/>
    <property type="project" value="UniProtKB-EC"/>
</dbReference>
<comment type="caution">
    <text evidence="10">The sequence shown here is derived from an EMBL/GenBank/DDBJ whole genome shotgun (WGS) entry which is preliminary data.</text>
</comment>
<dbReference type="GO" id="GO:0006400">
    <property type="term" value="P:tRNA modification"/>
    <property type="evidence" value="ECO:0007669"/>
    <property type="project" value="UniProtKB-UniRule"/>
</dbReference>
<evidence type="ECO:0000256" key="3">
    <source>
        <dbReference type="ARBA" id="ARBA00022598"/>
    </source>
</evidence>
<keyword evidence="5 8" id="KW-0547">Nucleotide-binding</keyword>
<dbReference type="Gene3D" id="3.40.50.620">
    <property type="entry name" value="HUPs"/>
    <property type="match status" value="1"/>
</dbReference>
<feature type="binding site" evidence="8">
    <location>
        <begin position="19"/>
        <end position="24"/>
    </location>
    <ligand>
        <name>ATP</name>
        <dbReference type="ChEBI" id="CHEBI:30616"/>
    </ligand>
</feature>
<dbReference type="SMART" id="SM00977">
    <property type="entry name" value="TilS_C"/>
    <property type="match status" value="1"/>
</dbReference>
<dbReference type="Gene3D" id="1.20.59.20">
    <property type="match status" value="1"/>
</dbReference>
<gene>
    <name evidence="8" type="primary">tilS</name>
    <name evidence="10" type="ORF">N788_07955</name>
</gene>
<reference evidence="11" key="1">
    <citation type="submission" date="2013-08" db="EMBL/GenBank/DDBJ databases">
        <title>Genome sequencing of Arenimonas donghaensis.</title>
        <authorList>
            <person name="Chen F."/>
            <person name="Wang G."/>
        </authorList>
    </citation>
    <scope>NUCLEOTIDE SEQUENCE [LARGE SCALE GENOMIC DNA]</scope>
    <source>
        <strain evidence="11">HO3-R19</strain>
    </source>
</reference>
<dbReference type="SUPFAM" id="SSF56037">
    <property type="entry name" value="PheT/TilS domain"/>
    <property type="match status" value="1"/>
</dbReference>
<dbReference type="InterPro" id="IPR014729">
    <property type="entry name" value="Rossmann-like_a/b/a_fold"/>
</dbReference>
<dbReference type="EC" id="6.3.4.19" evidence="8"/>
<evidence type="ECO:0000256" key="8">
    <source>
        <dbReference type="HAMAP-Rule" id="MF_01161"/>
    </source>
</evidence>
<reference evidence="10 11" key="2">
    <citation type="journal article" date="2015" name="Stand. Genomic Sci.">
        <title>High quality draft genomic sequence of Arenimonas donghaensis DSM 18148(T).</title>
        <authorList>
            <person name="Chen F."/>
            <person name="Wang H."/>
            <person name="Cao Y."/>
            <person name="Li X."/>
            <person name="Wang G."/>
        </authorList>
    </citation>
    <scope>NUCLEOTIDE SEQUENCE [LARGE SCALE GENOMIC DNA]</scope>
    <source>
        <strain evidence="10 11">HO3-R19</strain>
    </source>
</reference>
<dbReference type="InterPro" id="IPR012795">
    <property type="entry name" value="tRNA_Ile_lys_synt_N"/>
</dbReference>
<keyword evidence="2 8" id="KW-0963">Cytoplasm</keyword>
<comment type="function">
    <text evidence="8">Ligates lysine onto the cytidine present at position 34 of the AUA codon-specific tRNA(Ile) that contains the anticodon CAU, in an ATP-dependent manner. Cytidine is converted to lysidine, thus changing the amino acid specificity of the tRNA from methionine to isoleucine.</text>
</comment>
<dbReference type="Pfam" id="PF01171">
    <property type="entry name" value="ATP_bind_3"/>
    <property type="match status" value="1"/>
</dbReference>
<dbReference type="STRING" id="1121014.N788_07955"/>